<sequence length="667" mass="73123">MVNQAANQSANQAIAPKGLAQTSVLAPKLSRNFGIVNNAARSLVTSHLQMALERLPDPDVQRIAQAGAVKPNSLPKLKPKDKPFTIPPRPPVGAGSELLKVNSDRQEYDLNTQVFVAEGNVLINYKKSSLKADRVQLNIATQEVIAEGNVFFRRGNQQVTGTKLTYNYADIKGELLNATGAVDLGTLVSSEVSRSPSELATSSVTISATGTGDSAEGQVRRFGFIAERLIIDGDNWTAEKLRVTNDPSSPPELEITTDRATLTPISPTQNRLDLESPRVVFDQGFSLPLPLNSITLDRFQRFAPALVGFDRRDRDGVFYQQSFDVITQPNLSLQISPQILIQRAFSSQSGFSGFDILGVVATLNSAFDNGQRLSARASLAGLDFTRIESLLRFNATYDVPVWQNHTLSTQYAFRDRVFNGSLGFQDVNNIFGTTLFSPTYILGDSQISLNYQLATQLIGALRDDIQPSAVSSLIRLQSAAVLSRTFPLLRGEPAPATREQGLRFSPKAIVPKLDAFVSVQGVNSFYSNGANQAALYGTFGLAAEVGSFAKDFFDYTSIVVSYTQAFTSGKSPFLFDRIADTRALTAGFMQQIYGPLRLGIQQSWSLDSGNLFDSVYTLEYARRTYSVMLRYNPNQGLGELMLRISDFNWTRPPANVTNVQNGIEQRN</sequence>
<dbReference type="GO" id="GO:0009279">
    <property type="term" value="C:cell outer membrane"/>
    <property type="evidence" value="ECO:0007669"/>
    <property type="project" value="TreeGrafter"/>
</dbReference>
<evidence type="ECO:0000313" key="3">
    <source>
        <dbReference type="Proteomes" id="UP000631421"/>
    </source>
</evidence>
<dbReference type="AlphaFoldDB" id="A0A926UW29"/>
<dbReference type="Pfam" id="PF12600">
    <property type="entry name" value="DUF3769"/>
    <property type="match status" value="1"/>
</dbReference>
<dbReference type="Gene3D" id="2.60.450.10">
    <property type="entry name" value="Lipopolysaccharide (LPS) transport protein A like domain"/>
    <property type="match status" value="1"/>
</dbReference>
<evidence type="ECO:0000313" key="2">
    <source>
        <dbReference type="EMBL" id="MBD2152114.1"/>
    </source>
</evidence>
<dbReference type="EMBL" id="JACJPY010000082">
    <property type="protein sequence ID" value="MBD2152114.1"/>
    <property type="molecule type" value="Genomic_DNA"/>
</dbReference>
<comment type="caution">
    <text evidence="2">The sequence shown here is derived from an EMBL/GenBank/DDBJ whole genome shotgun (WGS) entry which is preliminary data.</text>
</comment>
<dbReference type="InterPro" id="IPR050218">
    <property type="entry name" value="LptD"/>
</dbReference>
<gene>
    <name evidence="2" type="ORF">H6F44_18600</name>
</gene>
<dbReference type="PANTHER" id="PTHR30189">
    <property type="entry name" value="LPS-ASSEMBLY PROTEIN"/>
    <property type="match status" value="1"/>
</dbReference>
<dbReference type="PANTHER" id="PTHR30189:SF1">
    <property type="entry name" value="LPS-ASSEMBLY PROTEIN LPTD"/>
    <property type="match status" value="1"/>
</dbReference>
<dbReference type="GO" id="GO:1990351">
    <property type="term" value="C:transporter complex"/>
    <property type="evidence" value="ECO:0007669"/>
    <property type="project" value="TreeGrafter"/>
</dbReference>
<evidence type="ECO:0000256" key="1">
    <source>
        <dbReference type="SAM" id="MobiDB-lite"/>
    </source>
</evidence>
<feature type="region of interest" description="Disordered" evidence="1">
    <location>
        <begin position="71"/>
        <end position="91"/>
    </location>
</feature>
<dbReference type="InterPro" id="IPR022244">
    <property type="entry name" value="DUF3769"/>
</dbReference>
<reference evidence="2" key="1">
    <citation type="journal article" date="2015" name="ISME J.">
        <title>Draft Genome Sequence of Streptomyces incarnatus NRRL8089, which Produces the Nucleoside Antibiotic Sinefungin.</title>
        <authorList>
            <person name="Oshima K."/>
            <person name="Hattori M."/>
            <person name="Shimizu H."/>
            <person name="Fukuda K."/>
            <person name="Nemoto M."/>
            <person name="Inagaki K."/>
            <person name="Tamura T."/>
        </authorList>
    </citation>
    <scope>NUCLEOTIDE SEQUENCE</scope>
    <source>
        <strain evidence="2">FACHB-1277</strain>
    </source>
</reference>
<dbReference type="Proteomes" id="UP000631421">
    <property type="component" value="Unassembled WGS sequence"/>
</dbReference>
<proteinExistence type="predicted"/>
<accession>A0A926UW29</accession>
<protein>
    <submittedName>
        <fullName evidence="2">DUF3769 domain-containing protein</fullName>
    </submittedName>
</protein>
<keyword evidence="3" id="KW-1185">Reference proteome</keyword>
<reference evidence="2" key="2">
    <citation type="submission" date="2020-08" db="EMBL/GenBank/DDBJ databases">
        <authorList>
            <person name="Chen M."/>
            <person name="Teng W."/>
            <person name="Zhao L."/>
            <person name="Hu C."/>
            <person name="Zhou Y."/>
            <person name="Han B."/>
            <person name="Song L."/>
            <person name="Shu W."/>
        </authorList>
    </citation>
    <scope>NUCLEOTIDE SEQUENCE</scope>
    <source>
        <strain evidence="2">FACHB-1277</strain>
    </source>
</reference>
<name>A0A926UW29_9CYAN</name>
<organism evidence="2 3">
    <name type="scientific">Pseudanabaena cinerea FACHB-1277</name>
    <dbReference type="NCBI Taxonomy" id="2949581"/>
    <lineage>
        <taxon>Bacteria</taxon>
        <taxon>Bacillati</taxon>
        <taxon>Cyanobacteriota</taxon>
        <taxon>Cyanophyceae</taxon>
        <taxon>Pseudanabaenales</taxon>
        <taxon>Pseudanabaenaceae</taxon>
        <taxon>Pseudanabaena</taxon>
        <taxon>Pseudanabaena cinerea</taxon>
    </lineage>
</organism>